<proteinExistence type="predicted"/>
<protein>
    <recommendedName>
        <fullName evidence="2">HNH nuclease domain-containing protein</fullName>
    </recommendedName>
</protein>
<evidence type="ECO:0000313" key="4">
    <source>
        <dbReference type="Proteomes" id="UP000317178"/>
    </source>
</evidence>
<dbReference type="InterPro" id="IPR003615">
    <property type="entry name" value="HNH_nuc"/>
</dbReference>
<accession>A0A518CMQ5</accession>
<gene>
    <name evidence="3" type="ORF">Pla110_22350</name>
</gene>
<name>A0A518CMQ5_9PLAN</name>
<dbReference type="AlphaFoldDB" id="A0A518CMQ5"/>
<organism evidence="3 4">
    <name type="scientific">Polystyrenella longa</name>
    <dbReference type="NCBI Taxonomy" id="2528007"/>
    <lineage>
        <taxon>Bacteria</taxon>
        <taxon>Pseudomonadati</taxon>
        <taxon>Planctomycetota</taxon>
        <taxon>Planctomycetia</taxon>
        <taxon>Planctomycetales</taxon>
        <taxon>Planctomycetaceae</taxon>
        <taxon>Polystyrenella</taxon>
    </lineage>
</organism>
<keyword evidence="4" id="KW-1185">Reference proteome</keyword>
<evidence type="ECO:0000256" key="1">
    <source>
        <dbReference type="SAM" id="Coils"/>
    </source>
</evidence>
<evidence type="ECO:0000313" key="3">
    <source>
        <dbReference type="EMBL" id="QDU80505.1"/>
    </source>
</evidence>
<feature type="domain" description="HNH nuclease" evidence="2">
    <location>
        <begin position="216"/>
        <end position="268"/>
    </location>
</feature>
<keyword evidence="1" id="KW-0175">Coiled coil</keyword>
<sequence length="323" mass="36787">MRYWWVNQNQTYEAELNGGYIWSPKRNKNGVRNQFYENMREVSPGDLVFSFRRRKIPAVGVASSYCYEAPKPDEFGTAGQNWEKVGWRVDVAYTEMSEPITPKAHIDVIRPLLPGKYSPLQQNGDGLQSVYLAAISRELADLLQQLLEGAGNPRVDTDNISQLDRSDLVHEELERQIEDQIDQSIEIESTEKQQLVKSRRGQGLFRLNVQEYEKACRISGVCDTRFLIASHIKPWRSSTNVERLDGENGLFLSPNIDSLFDRGFISFDDNGNLLVSPVLDTQVMSQLGVPAVQSLNVGRFTSGQMKYLAHHRREVFLESGRQS</sequence>
<feature type="coiled-coil region" evidence="1">
    <location>
        <begin position="163"/>
        <end position="190"/>
    </location>
</feature>
<evidence type="ECO:0000259" key="2">
    <source>
        <dbReference type="Pfam" id="PF13391"/>
    </source>
</evidence>
<reference evidence="3 4" key="1">
    <citation type="submission" date="2019-02" db="EMBL/GenBank/DDBJ databases">
        <title>Deep-cultivation of Planctomycetes and their phenomic and genomic characterization uncovers novel biology.</title>
        <authorList>
            <person name="Wiegand S."/>
            <person name="Jogler M."/>
            <person name="Boedeker C."/>
            <person name="Pinto D."/>
            <person name="Vollmers J."/>
            <person name="Rivas-Marin E."/>
            <person name="Kohn T."/>
            <person name="Peeters S.H."/>
            <person name="Heuer A."/>
            <person name="Rast P."/>
            <person name="Oberbeckmann S."/>
            <person name="Bunk B."/>
            <person name="Jeske O."/>
            <person name="Meyerdierks A."/>
            <person name="Storesund J.E."/>
            <person name="Kallscheuer N."/>
            <person name="Luecker S."/>
            <person name="Lage O.M."/>
            <person name="Pohl T."/>
            <person name="Merkel B.J."/>
            <person name="Hornburger P."/>
            <person name="Mueller R.-W."/>
            <person name="Bruemmer F."/>
            <person name="Labrenz M."/>
            <person name="Spormann A.M."/>
            <person name="Op den Camp H."/>
            <person name="Overmann J."/>
            <person name="Amann R."/>
            <person name="Jetten M.S.M."/>
            <person name="Mascher T."/>
            <person name="Medema M.H."/>
            <person name="Devos D.P."/>
            <person name="Kaster A.-K."/>
            <person name="Ovreas L."/>
            <person name="Rohde M."/>
            <person name="Galperin M.Y."/>
            <person name="Jogler C."/>
        </authorList>
    </citation>
    <scope>NUCLEOTIDE SEQUENCE [LARGE SCALE GENOMIC DNA]</scope>
    <source>
        <strain evidence="3 4">Pla110</strain>
    </source>
</reference>
<dbReference type="Proteomes" id="UP000317178">
    <property type="component" value="Chromosome"/>
</dbReference>
<dbReference type="KEGG" id="plon:Pla110_22350"/>
<dbReference type="Pfam" id="PF13391">
    <property type="entry name" value="HNH_2"/>
    <property type="match status" value="1"/>
</dbReference>
<dbReference type="OrthoDB" id="5678128at2"/>
<dbReference type="EMBL" id="CP036281">
    <property type="protein sequence ID" value="QDU80505.1"/>
    <property type="molecule type" value="Genomic_DNA"/>
</dbReference>